<protein>
    <submittedName>
        <fullName evidence="1">Uncharacterized protein</fullName>
    </submittedName>
</protein>
<evidence type="ECO:0000313" key="1">
    <source>
        <dbReference type="EMBL" id="WNM27533.1"/>
    </source>
</evidence>
<proteinExistence type="predicted"/>
<reference evidence="1" key="1">
    <citation type="submission" date="2023-09" db="EMBL/GenBank/DDBJ databases">
        <title>Demequina sp. a novel bacteria isolated from Capsicum annuum.</title>
        <authorList>
            <person name="Humaira Z."/>
            <person name="Lee J."/>
            <person name="Cho D."/>
        </authorList>
    </citation>
    <scope>NUCLEOTIDE SEQUENCE</scope>
    <source>
        <strain evidence="1">PMTSA13</strain>
    </source>
</reference>
<organism evidence="1">
    <name type="scientific">Demequina capsici</name>
    <dbReference type="NCBI Taxonomy" id="3075620"/>
    <lineage>
        <taxon>Bacteria</taxon>
        <taxon>Bacillati</taxon>
        <taxon>Actinomycetota</taxon>
        <taxon>Actinomycetes</taxon>
        <taxon>Micrococcales</taxon>
        <taxon>Demequinaceae</taxon>
        <taxon>Demequina</taxon>
    </lineage>
</organism>
<accession>A0AA96FCW5</accession>
<gene>
    <name evidence="1" type="ORF">RN607_00605</name>
</gene>
<dbReference type="AlphaFoldDB" id="A0AA96FCW5"/>
<name>A0AA96FCW5_9MICO</name>
<sequence length="242" mass="26418">MSPTLGDRYYVRRRDHRDVPGEKHHGCEYFVIDLTHDEKGRALKDAYFAPPSASTCESGRTDCGEVVWMDADGAGMCARCIIESLATARPEPQPVTVETVEELEALDPNTPILTAVNTCSMAGTLLAKFRGSGHVTSAMFPATVLTPATARPEHVMVNPSLTDLRYTCTGCRWTASEAFSDPHAKFQKDHATARPERVVKAEVLRDFGRAVYSLRTSDPDLSKDEVWALAVDCADAIEAGGE</sequence>
<dbReference type="RefSeq" id="WP_313543601.1">
    <property type="nucleotide sequence ID" value="NZ_CP134880.1"/>
</dbReference>
<dbReference type="KEGG" id="dcp:RN607_00605"/>
<dbReference type="EMBL" id="CP134880">
    <property type="protein sequence ID" value="WNM27533.1"/>
    <property type="molecule type" value="Genomic_DNA"/>
</dbReference>
<dbReference type="Proteomes" id="UP001303408">
    <property type="component" value="Chromosome"/>
</dbReference>